<proteinExistence type="predicted"/>
<reference evidence="2" key="1">
    <citation type="journal article" date="2019" name="Int. J. Syst. Evol. Microbiol.">
        <title>The Global Catalogue of Microorganisms (GCM) 10K type strain sequencing project: providing services to taxonomists for standard genome sequencing and annotation.</title>
        <authorList>
            <consortium name="The Broad Institute Genomics Platform"/>
            <consortium name="The Broad Institute Genome Sequencing Center for Infectious Disease"/>
            <person name="Wu L."/>
            <person name="Ma J."/>
        </authorList>
    </citation>
    <scope>NUCLEOTIDE SEQUENCE [LARGE SCALE GENOMIC DNA]</scope>
    <source>
        <strain evidence="2">JCM 17759</strain>
    </source>
</reference>
<dbReference type="RefSeq" id="WP_345324546.1">
    <property type="nucleotide sequence ID" value="NZ_BAABGA010000047.1"/>
</dbReference>
<comment type="caution">
    <text evidence="1">The sequence shown here is derived from an EMBL/GenBank/DDBJ whole genome shotgun (WGS) entry which is preliminary data.</text>
</comment>
<evidence type="ECO:0000313" key="2">
    <source>
        <dbReference type="Proteomes" id="UP001500840"/>
    </source>
</evidence>
<accession>A0ABP8N000</accession>
<protein>
    <submittedName>
        <fullName evidence="1">Uncharacterized protein</fullName>
    </submittedName>
</protein>
<keyword evidence="2" id="KW-1185">Reference proteome</keyword>
<name>A0ABP8N000_9BACT</name>
<gene>
    <name evidence="1" type="ORF">GCM10023156_37880</name>
</gene>
<evidence type="ECO:0000313" key="1">
    <source>
        <dbReference type="EMBL" id="GAA4458986.1"/>
    </source>
</evidence>
<organism evidence="1 2">
    <name type="scientific">Novipirellula rosea</name>
    <dbReference type="NCBI Taxonomy" id="1031540"/>
    <lineage>
        <taxon>Bacteria</taxon>
        <taxon>Pseudomonadati</taxon>
        <taxon>Planctomycetota</taxon>
        <taxon>Planctomycetia</taxon>
        <taxon>Pirellulales</taxon>
        <taxon>Pirellulaceae</taxon>
        <taxon>Novipirellula</taxon>
    </lineage>
</organism>
<dbReference type="EMBL" id="BAABGA010000047">
    <property type="protein sequence ID" value="GAA4458986.1"/>
    <property type="molecule type" value="Genomic_DNA"/>
</dbReference>
<dbReference type="Proteomes" id="UP001500840">
    <property type="component" value="Unassembled WGS sequence"/>
</dbReference>
<sequence>MLNDDPKRGPSTSQFGFTIEPTENDRELAKRMIHGVKPEDADELCCALKMQASHTRKSPFRAMHIHRLVLRPMIGHDCDPDIEHRLEEIIATIVAASIGHTKISQHGGAYSVFCIFFRTDALERCIISWLAHHASKNHWSLMENGGDSGDTTITTGGDASNPNVTEEAFETIDVKKRDAFGNLTIGEQFIYADTRYRKVDDRRAIRVSNSSGFAENHLLFYPEDEIFPFA</sequence>